<dbReference type="RefSeq" id="XP_019096631.1">
    <property type="nucleotide sequence ID" value="XM_019241086.1"/>
</dbReference>
<dbReference type="GeneID" id="104779352"/>
<evidence type="ECO:0000259" key="5">
    <source>
        <dbReference type="Pfam" id="PF00931"/>
    </source>
</evidence>
<reference evidence="10" key="2">
    <citation type="submission" date="2025-08" db="UniProtKB">
        <authorList>
            <consortium name="RefSeq"/>
        </authorList>
    </citation>
    <scope>IDENTIFICATION</scope>
    <source>
        <tissue evidence="10">Leaf</tissue>
    </source>
</reference>
<feature type="domain" description="Disease resistance protein winged helix" evidence="7">
    <location>
        <begin position="448"/>
        <end position="514"/>
    </location>
</feature>
<dbReference type="PANTHER" id="PTHR23155">
    <property type="entry name" value="DISEASE RESISTANCE PROTEIN RP"/>
    <property type="match status" value="1"/>
</dbReference>
<accession>A0ABM1RC93</accession>
<name>A0ABM1RC93_CAMSA</name>
<dbReference type="Gene3D" id="1.10.10.10">
    <property type="entry name" value="Winged helix-like DNA-binding domain superfamily/Winged helix DNA-binding domain"/>
    <property type="match status" value="2"/>
</dbReference>
<feature type="domain" description="NB-ARC" evidence="5">
    <location>
        <begin position="201"/>
        <end position="363"/>
    </location>
</feature>
<dbReference type="PRINTS" id="PR00364">
    <property type="entry name" value="DISEASERSIST"/>
</dbReference>
<protein>
    <submittedName>
        <fullName evidence="10">Disease resistance RPP13-like protein 1</fullName>
    </submittedName>
</protein>
<keyword evidence="9" id="KW-1185">Reference proteome</keyword>
<dbReference type="Proteomes" id="UP000694864">
    <property type="component" value="Chromosome 3"/>
</dbReference>
<evidence type="ECO:0000256" key="1">
    <source>
        <dbReference type="ARBA" id="ARBA00022737"/>
    </source>
</evidence>
<dbReference type="Gene3D" id="1.20.5.4130">
    <property type="match status" value="1"/>
</dbReference>
<evidence type="ECO:0000256" key="3">
    <source>
        <dbReference type="ARBA" id="ARBA00022821"/>
    </source>
</evidence>
<evidence type="ECO:0000259" key="8">
    <source>
        <dbReference type="Pfam" id="PF25019"/>
    </source>
</evidence>
<dbReference type="InterPro" id="IPR058922">
    <property type="entry name" value="WHD_DRP"/>
</dbReference>
<dbReference type="Pfam" id="PF25019">
    <property type="entry name" value="LRR_R13L1-DRL21"/>
    <property type="match status" value="1"/>
</dbReference>
<dbReference type="Gene3D" id="3.40.50.300">
    <property type="entry name" value="P-loop containing nucleotide triphosphate hydrolases"/>
    <property type="match status" value="1"/>
</dbReference>
<proteinExistence type="predicted"/>
<dbReference type="InterPro" id="IPR042197">
    <property type="entry name" value="Apaf_helical"/>
</dbReference>
<dbReference type="InterPro" id="IPR027417">
    <property type="entry name" value="P-loop_NTPase"/>
</dbReference>
<keyword evidence="2" id="KW-0547">Nucleotide-binding</keyword>
<feature type="signal peptide" evidence="4">
    <location>
        <begin position="1"/>
        <end position="21"/>
    </location>
</feature>
<feature type="domain" description="R13L1/DRL21-like LRR repeat region" evidence="8">
    <location>
        <begin position="889"/>
        <end position="1018"/>
    </location>
</feature>
<dbReference type="InterPro" id="IPR032675">
    <property type="entry name" value="LRR_dom_sf"/>
</dbReference>
<dbReference type="Gene3D" id="3.80.10.10">
    <property type="entry name" value="Ribonuclease Inhibitor"/>
    <property type="match status" value="1"/>
</dbReference>
<dbReference type="SUPFAM" id="SSF52540">
    <property type="entry name" value="P-loop containing nucleoside triphosphate hydrolases"/>
    <property type="match status" value="2"/>
</dbReference>
<dbReference type="Pfam" id="PF23559">
    <property type="entry name" value="WHD_DRP"/>
    <property type="match status" value="2"/>
</dbReference>
<dbReference type="Gene3D" id="1.10.8.430">
    <property type="entry name" value="Helical domain of apoptotic protease-activating factors"/>
    <property type="match status" value="2"/>
</dbReference>
<sequence>MFLVATILSGIIEGLIKAVLSAVVKEFLQAQKDSETIHERVHTALLIISAVLIDAEEKQIKNHAVQSWLNELKDALYQAEDVLDDIATDDLRKESTNLSDMVTTKLTYMMPACCSIGDLKKVKESLERLASQIGYLNLKIDTQAMTHIARLRTTSLYEEQRVFGRHADKEKIKGFLKPDNKENIKMVGRATIGKYLDNEKHLENQSVISVIAIVGIGGVGKTTLAQVMYNEEHLNNHFTKKAWIYVSEGVDVFSLTKTIYESITSSQCYFTDLNLLQVSLKEKLGKEKILLVFDDMWSWSETCREWDLLCLPFAYAAEGSRIIVTTRSHHVAKNVCAASYTLTLQPLSDKECLELFKDRVRDAHEQNLNPKLEDLEKEILDKCKGLPLAAKAFGGLLRFNREVDYWRRILDSKIWTLPSGSTNILPVLRVSYHYLPPHLKRCFAYCSIFPKGHAFEKERVVLLWMAEGLVEKADNTERTEHVGDLYFSELVSRSLFQQGRDTKFTMHDLINELAQFAAGEFSFKFENPIQGPLSDKECLELFKDRVRDAHEQNLNPKLEDLEKEILDKCKGLPLAAKAFGGLLRFNREVDYWRRILDSKIWTLPSGSTNILPVLRVSYHYLPPHLKRCFAYCSIFPKGHAFEKERVVLLWMAEGLVEKADNTERTEHVGDVYFSELVSRSLFQQGRDTKFTMHDLINELAQFAAGEFSFKFENPIQGVSGKTRHISYLRDQYSGEAVKFEMLHNAKSLRTFLPLSDGNSSEICNLNTIVKDKLLPSLTCLRVLSLSHYSLVMLPKNIFKKMSHVRYLDLSGTDLKKLPPSVCFLYNLQTLLLAYCYNLIELDEAICNLTRLNHLDLTDTVDLKQIPKHFGRLKKLQNLTSFVVGKGEKISVLRDFTELGGKLTILDLHNIGDINDAEEANLESKTHLKEIDFTWRTQTRVESYYPMKDNEEAIFDKLRPNNQIEKLTVTKYYGISFPAWMSDPSFARIVRLKLIECKNCKHLPSLGGLPGLKELWISNLKELISIGSEFYYSNSEPRDQRQQPFKSLRVLSFEDMPIWEEWENVEVYGGTLFPNLEELVIERCPELASSLPGRFPSLITLLIHQCQKLVFQPDARKYKQLQQEGITRQ</sequence>
<keyword evidence="3" id="KW-0611">Plant defense</keyword>
<dbReference type="InterPro" id="IPR044974">
    <property type="entry name" value="Disease_R_plants"/>
</dbReference>
<dbReference type="Pfam" id="PF00931">
    <property type="entry name" value="NB-ARC"/>
    <property type="match status" value="1"/>
</dbReference>
<evidence type="ECO:0000313" key="9">
    <source>
        <dbReference type="Proteomes" id="UP000694864"/>
    </source>
</evidence>
<dbReference type="SUPFAM" id="SSF52058">
    <property type="entry name" value="L domain-like"/>
    <property type="match status" value="1"/>
</dbReference>
<organism evidence="9 10">
    <name type="scientific">Camelina sativa</name>
    <name type="common">False flax</name>
    <name type="synonym">Myagrum sativum</name>
    <dbReference type="NCBI Taxonomy" id="90675"/>
    <lineage>
        <taxon>Eukaryota</taxon>
        <taxon>Viridiplantae</taxon>
        <taxon>Streptophyta</taxon>
        <taxon>Embryophyta</taxon>
        <taxon>Tracheophyta</taxon>
        <taxon>Spermatophyta</taxon>
        <taxon>Magnoliopsida</taxon>
        <taxon>eudicotyledons</taxon>
        <taxon>Gunneridae</taxon>
        <taxon>Pentapetalae</taxon>
        <taxon>rosids</taxon>
        <taxon>malvids</taxon>
        <taxon>Brassicales</taxon>
        <taxon>Brassicaceae</taxon>
        <taxon>Camelineae</taxon>
        <taxon>Camelina</taxon>
    </lineage>
</organism>
<dbReference type="PANTHER" id="PTHR23155:SF1241">
    <property type="entry name" value="DISEASE RESISTANCE RPP13-LIKE PROTEIN 1-RELATED"/>
    <property type="match status" value="1"/>
</dbReference>
<evidence type="ECO:0000256" key="4">
    <source>
        <dbReference type="SAM" id="SignalP"/>
    </source>
</evidence>
<evidence type="ECO:0000313" key="10">
    <source>
        <dbReference type="RefSeq" id="XP_019096631.1"/>
    </source>
</evidence>
<dbReference type="InterPro" id="IPR002182">
    <property type="entry name" value="NB-ARC"/>
</dbReference>
<feature type="chain" id="PRO_5046175058" evidence="4">
    <location>
        <begin position="22"/>
        <end position="1128"/>
    </location>
</feature>
<dbReference type="InterPro" id="IPR056789">
    <property type="entry name" value="LRR_R13L1-DRL21"/>
</dbReference>
<evidence type="ECO:0000256" key="2">
    <source>
        <dbReference type="ARBA" id="ARBA00022741"/>
    </source>
</evidence>
<reference evidence="9" key="1">
    <citation type="journal article" date="2014" name="Nat. Commun.">
        <title>The emerging biofuel crop Camelina sativa retains a highly undifferentiated hexaploid genome structure.</title>
        <authorList>
            <person name="Kagale S."/>
            <person name="Koh C."/>
            <person name="Nixon J."/>
            <person name="Bollina V."/>
            <person name="Clarke W.E."/>
            <person name="Tuteja R."/>
            <person name="Spillane C."/>
            <person name="Robinson S.J."/>
            <person name="Links M.G."/>
            <person name="Clarke C."/>
            <person name="Higgins E.E."/>
            <person name="Huebert T."/>
            <person name="Sharpe A.G."/>
            <person name="Parkin I.A."/>
        </authorList>
    </citation>
    <scope>NUCLEOTIDE SEQUENCE [LARGE SCALE GENOMIC DNA]</scope>
    <source>
        <strain evidence="9">cv. DH55</strain>
    </source>
</reference>
<keyword evidence="4" id="KW-0732">Signal</keyword>
<gene>
    <name evidence="10" type="primary">LOC104779352</name>
</gene>
<feature type="domain" description="Disease resistance N-terminal" evidence="6">
    <location>
        <begin position="14"/>
        <end position="96"/>
    </location>
</feature>
<evidence type="ECO:0000259" key="7">
    <source>
        <dbReference type="Pfam" id="PF23559"/>
    </source>
</evidence>
<dbReference type="InterPro" id="IPR036388">
    <property type="entry name" value="WH-like_DNA-bd_sf"/>
</dbReference>
<evidence type="ECO:0000259" key="6">
    <source>
        <dbReference type="Pfam" id="PF18052"/>
    </source>
</evidence>
<keyword evidence="1" id="KW-0677">Repeat</keyword>
<dbReference type="Pfam" id="PF18052">
    <property type="entry name" value="Rx_N"/>
    <property type="match status" value="1"/>
</dbReference>
<dbReference type="InterPro" id="IPR041118">
    <property type="entry name" value="Rx_N"/>
</dbReference>
<feature type="domain" description="Disease resistance protein winged helix" evidence="7">
    <location>
        <begin position="634"/>
        <end position="700"/>
    </location>
</feature>